<dbReference type="Pfam" id="PF12840">
    <property type="entry name" value="HTH_20"/>
    <property type="match status" value="1"/>
</dbReference>
<dbReference type="GO" id="GO:0003700">
    <property type="term" value="F:DNA-binding transcription factor activity"/>
    <property type="evidence" value="ECO:0007669"/>
    <property type="project" value="InterPro"/>
</dbReference>
<organism evidence="2 3">
    <name type="scientific">Phycicoccus elongatus Lp2</name>
    <dbReference type="NCBI Taxonomy" id="1193181"/>
    <lineage>
        <taxon>Bacteria</taxon>
        <taxon>Bacillati</taxon>
        <taxon>Actinomycetota</taxon>
        <taxon>Actinomycetes</taxon>
        <taxon>Micrococcales</taxon>
        <taxon>Intrasporangiaceae</taxon>
        <taxon>Phycicoccus</taxon>
    </lineage>
</organism>
<keyword evidence="3" id="KW-1185">Reference proteome</keyword>
<gene>
    <name evidence="2" type="ORF">BN10_130074</name>
</gene>
<sequence length="193" mass="21221">MAEQPSHVRLDSASVKILAHPLRSRLVGALRNGGPATATALAGVLGTNSGATSYHLRKLEEVGLVVDTGEGDGKRRVWAASADFTVFDPSDFEGDDDAEAAFGWLERDWLQHFTDKFARWLDLRPAWPRAWGDAAGMGDTMVVVTPEQLSAMTAEIDEVIGRYRRVGQGNPEAKRVATYLCHYPVDMEQVPRR</sequence>
<dbReference type="OrthoDB" id="7945987at2"/>
<name>N0E053_9MICO</name>
<dbReference type="SMART" id="SM00418">
    <property type="entry name" value="HTH_ARSR"/>
    <property type="match status" value="1"/>
</dbReference>
<dbReference type="SUPFAM" id="SSF46785">
    <property type="entry name" value="Winged helix' DNA-binding domain"/>
    <property type="match status" value="1"/>
</dbReference>
<comment type="caution">
    <text evidence="2">The sequence shown here is derived from an EMBL/GenBank/DDBJ whole genome shotgun (WGS) entry which is preliminary data.</text>
</comment>
<protein>
    <submittedName>
        <fullName evidence="2">Putative ArsR-family transcriptional regulator</fullName>
    </submittedName>
</protein>
<dbReference type="AlphaFoldDB" id="N0E053"/>
<proteinExistence type="predicted"/>
<dbReference type="InterPro" id="IPR036388">
    <property type="entry name" value="WH-like_DNA-bd_sf"/>
</dbReference>
<dbReference type="InterPro" id="IPR011991">
    <property type="entry name" value="ArsR-like_HTH"/>
</dbReference>
<evidence type="ECO:0000313" key="3">
    <source>
        <dbReference type="Proteomes" id="UP000013167"/>
    </source>
</evidence>
<dbReference type="HOGENOM" id="CLU_087580_2_1_11"/>
<dbReference type="eggNOG" id="COG0640">
    <property type="taxonomic scope" value="Bacteria"/>
</dbReference>
<dbReference type="InterPro" id="IPR036390">
    <property type="entry name" value="WH_DNA-bd_sf"/>
</dbReference>
<reference evidence="2 3" key="1">
    <citation type="journal article" date="2013" name="ISME J.">
        <title>A metabolic model for members of the genus Tetrasphaera involved in enhanced biological phosphorus removal.</title>
        <authorList>
            <person name="Kristiansen R."/>
            <person name="Nguyen H.T.T."/>
            <person name="Saunders A.M."/>
            <person name="Nielsen J.L."/>
            <person name="Wimmer R."/>
            <person name="Le V.Q."/>
            <person name="McIlroy S.J."/>
            <person name="Petrovski S."/>
            <person name="Seviour R.J."/>
            <person name="Calteau A."/>
            <person name="Nielsen K.L."/>
            <person name="Nielsen P.H."/>
        </authorList>
    </citation>
    <scope>NUCLEOTIDE SEQUENCE [LARGE SCALE GENOMIC DNA]</scope>
    <source>
        <strain evidence="2 3">Lp2</strain>
    </source>
</reference>
<dbReference type="Gene3D" id="1.10.10.10">
    <property type="entry name" value="Winged helix-like DNA-binding domain superfamily/Winged helix DNA-binding domain"/>
    <property type="match status" value="1"/>
</dbReference>
<dbReference type="Proteomes" id="UP000013167">
    <property type="component" value="Unassembled WGS sequence"/>
</dbReference>
<accession>N0E053</accession>
<dbReference type="CDD" id="cd00090">
    <property type="entry name" value="HTH_ARSR"/>
    <property type="match status" value="1"/>
</dbReference>
<dbReference type="STRING" id="1193181.BN10_130074"/>
<dbReference type="InterPro" id="IPR001845">
    <property type="entry name" value="HTH_ArsR_DNA-bd_dom"/>
</dbReference>
<evidence type="ECO:0000313" key="2">
    <source>
        <dbReference type="EMBL" id="CCH69060.1"/>
    </source>
</evidence>
<feature type="domain" description="HTH arsR-type" evidence="1">
    <location>
        <begin position="13"/>
        <end position="107"/>
    </location>
</feature>
<dbReference type="RefSeq" id="WP_010849317.1">
    <property type="nucleotide sequence ID" value="NZ_HF570956.1"/>
</dbReference>
<evidence type="ECO:0000259" key="1">
    <source>
        <dbReference type="SMART" id="SM00418"/>
    </source>
</evidence>
<dbReference type="EMBL" id="CAIZ01000035">
    <property type="protein sequence ID" value="CCH69060.1"/>
    <property type="molecule type" value="Genomic_DNA"/>
</dbReference>